<dbReference type="InterPro" id="IPR002180">
    <property type="entry name" value="LS/RS"/>
</dbReference>
<gene>
    <name evidence="11" type="primary">rib4</name>
    <name evidence="11" type="ORF">AK812_SmicGene25683</name>
</gene>
<evidence type="ECO:0000256" key="4">
    <source>
        <dbReference type="ARBA" id="ARBA00012664"/>
    </source>
</evidence>
<keyword evidence="12" id="KW-1185">Reference proteome</keyword>
<dbReference type="GO" id="GO:0016020">
    <property type="term" value="C:membrane"/>
    <property type="evidence" value="ECO:0007669"/>
    <property type="project" value="UniProtKB-SubCell"/>
</dbReference>
<dbReference type="Pfam" id="PF13640">
    <property type="entry name" value="2OG-FeII_Oxy_3"/>
    <property type="match status" value="1"/>
</dbReference>
<dbReference type="OrthoDB" id="440553at2759"/>
<comment type="subcellular location">
    <subcellularLocation>
        <location evidence="1">Membrane</location>
        <topology evidence="1">Multi-pass membrane protein</topology>
    </subcellularLocation>
</comment>
<keyword evidence="7" id="KW-0812">Transmembrane</keyword>
<evidence type="ECO:0000256" key="8">
    <source>
        <dbReference type="ARBA" id="ARBA00022989"/>
    </source>
</evidence>
<dbReference type="NCBIfam" id="TIGR00114">
    <property type="entry name" value="lumazine-synth"/>
    <property type="match status" value="1"/>
</dbReference>
<dbReference type="SUPFAM" id="SSF52121">
    <property type="entry name" value="Lumazine synthase"/>
    <property type="match status" value="1"/>
</dbReference>
<comment type="caution">
    <text evidence="11">The sequence shown here is derived from an EMBL/GenBank/DDBJ whole genome shotgun (WGS) entry which is preliminary data.</text>
</comment>
<keyword evidence="6" id="KW-0808">Transferase</keyword>
<organism evidence="11 12">
    <name type="scientific">Symbiodinium microadriaticum</name>
    <name type="common">Dinoflagellate</name>
    <name type="synonym">Zooxanthella microadriatica</name>
    <dbReference type="NCBI Taxonomy" id="2951"/>
    <lineage>
        <taxon>Eukaryota</taxon>
        <taxon>Sar</taxon>
        <taxon>Alveolata</taxon>
        <taxon>Dinophyceae</taxon>
        <taxon>Suessiales</taxon>
        <taxon>Symbiodiniaceae</taxon>
        <taxon>Symbiodinium</taxon>
    </lineage>
</organism>
<keyword evidence="5" id="KW-0686">Riboflavin biosynthesis</keyword>
<dbReference type="Proteomes" id="UP000186817">
    <property type="component" value="Unassembled WGS sequence"/>
</dbReference>
<protein>
    <recommendedName>
        <fullName evidence="4">6,7-dimethyl-8-ribityllumazine synthase</fullName>
        <ecNumber evidence="4">2.5.1.78</ecNumber>
    </recommendedName>
</protein>
<evidence type="ECO:0000256" key="1">
    <source>
        <dbReference type="ARBA" id="ARBA00004141"/>
    </source>
</evidence>
<dbReference type="InterPro" id="IPR034964">
    <property type="entry name" value="LS"/>
</dbReference>
<dbReference type="Gene3D" id="1.20.1250.20">
    <property type="entry name" value="MFS general substrate transporter like domains"/>
    <property type="match status" value="1"/>
</dbReference>
<dbReference type="InterPro" id="IPR044862">
    <property type="entry name" value="Pro_4_hyd_alph_FE2OG_OXY"/>
</dbReference>
<dbReference type="EC" id="2.5.1.78" evidence="4"/>
<name>A0A1Q9DB91_SYMMI</name>
<dbReference type="Gene3D" id="2.60.120.620">
    <property type="entry name" value="q2cbj1_9rhob like domain"/>
    <property type="match status" value="1"/>
</dbReference>
<proteinExistence type="inferred from homology"/>
<dbReference type="Pfam" id="PF00885">
    <property type="entry name" value="DMRL_synthase"/>
    <property type="match status" value="1"/>
</dbReference>
<dbReference type="CDD" id="cd17325">
    <property type="entry name" value="MFS_MdtG_SLC18_like"/>
    <property type="match status" value="1"/>
</dbReference>
<keyword evidence="8" id="KW-1133">Transmembrane helix</keyword>
<evidence type="ECO:0000256" key="5">
    <source>
        <dbReference type="ARBA" id="ARBA00022619"/>
    </source>
</evidence>
<comment type="catalytic activity">
    <reaction evidence="10">
        <text>(2S)-2-hydroxy-3-oxobutyl phosphate + 5-amino-6-(D-ribitylamino)uracil = 6,7-dimethyl-8-(1-D-ribityl)lumazine + phosphate + 2 H2O + H(+)</text>
        <dbReference type="Rhea" id="RHEA:26152"/>
        <dbReference type="ChEBI" id="CHEBI:15377"/>
        <dbReference type="ChEBI" id="CHEBI:15378"/>
        <dbReference type="ChEBI" id="CHEBI:15934"/>
        <dbReference type="ChEBI" id="CHEBI:43474"/>
        <dbReference type="ChEBI" id="CHEBI:58201"/>
        <dbReference type="ChEBI" id="CHEBI:58830"/>
        <dbReference type="EC" id="2.5.1.78"/>
    </reaction>
</comment>
<evidence type="ECO:0000313" key="12">
    <source>
        <dbReference type="Proteomes" id="UP000186817"/>
    </source>
</evidence>
<dbReference type="EMBL" id="LSRX01000619">
    <property type="protein sequence ID" value="OLP92493.1"/>
    <property type="molecule type" value="Genomic_DNA"/>
</dbReference>
<comment type="pathway">
    <text evidence="2">Cofactor biosynthesis; riboflavin biosynthesis; riboflavin from 2-hydroxy-3-oxobutyl phosphate and 5-amino-6-(D-ribitylamino)uracil: step 1/2.</text>
</comment>
<evidence type="ECO:0000256" key="3">
    <source>
        <dbReference type="ARBA" id="ARBA00007424"/>
    </source>
</evidence>
<dbReference type="HAMAP" id="MF_00178">
    <property type="entry name" value="Lumazine_synth"/>
    <property type="match status" value="1"/>
</dbReference>
<dbReference type="PANTHER" id="PTHR21058:SF0">
    <property type="entry name" value="6,7-DIMETHYL-8-RIBITYLLUMAZINE SYNTHASE"/>
    <property type="match status" value="1"/>
</dbReference>
<keyword evidence="9" id="KW-0472">Membrane</keyword>
<dbReference type="GO" id="GO:0009231">
    <property type="term" value="P:riboflavin biosynthetic process"/>
    <property type="evidence" value="ECO:0007669"/>
    <property type="project" value="UniProtKB-UniPathway"/>
</dbReference>
<dbReference type="PRINTS" id="PR01035">
    <property type="entry name" value="TCRTETA"/>
</dbReference>
<reference evidence="11 12" key="1">
    <citation type="submission" date="2016-02" db="EMBL/GenBank/DDBJ databases">
        <title>Genome analysis of coral dinoflagellate symbionts highlights evolutionary adaptations to a symbiotic lifestyle.</title>
        <authorList>
            <person name="Aranda M."/>
            <person name="Li Y."/>
            <person name="Liew Y.J."/>
            <person name="Baumgarten S."/>
            <person name="Simakov O."/>
            <person name="Wilson M."/>
            <person name="Piel J."/>
            <person name="Ashoor H."/>
            <person name="Bougouffa S."/>
            <person name="Bajic V.B."/>
            <person name="Ryu T."/>
            <person name="Ravasi T."/>
            <person name="Bayer T."/>
            <person name="Micklem G."/>
            <person name="Kim H."/>
            <person name="Bhak J."/>
            <person name="Lajeunesse T.C."/>
            <person name="Voolstra C.R."/>
        </authorList>
    </citation>
    <scope>NUCLEOTIDE SEQUENCE [LARGE SCALE GENOMIC DNA]</scope>
    <source>
        <strain evidence="11 12">CCMP2467</strain>
    </source>
</reference>
<evidence type="ECO:0000256" key="9">
    <source>
        <dbReference type="ARBA" id="ARBA00023136"/>
    </source>
</evidence>
<dbReference type="UniPathway" id="UPA00275">
    <property type="reaction ID" value="UER00404"/>
</dbReference>
<comment type="similarity">
    <text evidence="3">Belongs to the DMRL synthase family.</text>
</comment>
<dbReference type="InterPro" id="IPR011701">
    <property type="entry name" value="MFS"/>
</dbReference>
<dbReference type="CDD" id="cd09209">
    <property type="entry name" value="Lumazine_synthase-I"/>
    <property type="match status" value="1"/>
</dbReference>
<accession>A0A1Q9DB91</accession>
<dbReference type="InterPro" id="IPR005829">
    <property type="entry name" value="Sugar_transporter_CS"/>
</dbReference>
<evidence type="ECO:0000256" key="10">
    <source>
        <dbReference type="ARBA" id="ARBA00048785"/>
    </source>
</evidence>
<sequence>MSTACIMLSNHRSHVRPLPLLVTTAALTAGFAWILLLWRKRSAAAEEREIAALFHQLQDLNKAVCMVVSDARSTSFSQRNLAKYLTQRGLEPSGQLLQDAKVLVSILRDDAVQKANSGAERGRAFAHELKKSAVDPQRLANLFPDIKASYVQQPLDYGRNSRYGDQWRISCYLVVMENWKPKILPHEPMLRCLGSVMSECVNMFEDWYCQLKGYRLGSKKFGVMNAFVTRYRAVHGEDELQKHIDAWFCLFRLTPEGHETTRSDSWNTTVCICLVLFGATICQSLHYHVLLVSIGQDGANVDGSVILALPTDEPFEGGALHVWDGKPKQELVYTMDAGDCIFLDTKIWHQAKPISCGSRWALVLFLRLEKFMIGAQHNRQRCHVSYVSSSYTSRRRQGFLRASKAEMAGMHKHSTSCRSLGLAGPGLDVVAMAPATLLKPALKPQSRNNRAAQIELGALICSSFIWACGQWILAPALPYFAMAKGCHAFHYAMISSAYAATQMLSSPLLGVLSDRLGRRPILLGGLAATSVVYLLMANASTIFQLLLARGALGFVSGTMAAEVAYMADLTWKSDRAYWVNLQARLQAAGCLLGPAIGGMVEPYERKRFESHFEFEHLCYAISGLCVLNLIIGVRFFTCPKTVKAARPSVQTPADSPRRKISVVSSNFLHGPTKLLLLACFIDGFSLAVSDGPEAFFLHDQYGFAPEQQAQFMMTCSASSLLWGSLAPYMGKLLPAKLTCVVFTISTAGVMVLMTLSRVWWTPYLYAVLFGCFATLVEVASKASLVNSLVPEKQQAAVYGMQRGLLNLGFSLGPLVGGGTYETSRGLPYTISACCLCISALIYLSLPSSLTPGGDSLLGDDIEDTESKEALEHLSNQAPLPAKRFGATLATEKARRVYFVCPDLYEAYREQAEQKRRHSFTESALQAAGRSNTIGEESFSLRMDSDRFLATAWATRRRGRSSAMPSPMPETCRAPLLIVGMTSLPSRLEGIGPALESIASQSRRPDRLVLSLPRLSEREGRKYELPDHVTCLMAKHPWMEVNWLEEDAGPGTKLLGAADWFQRSIGRAIPGDMLMLLDDDHAYLPSALGELCQIQQHLGCDYISSFFAYFFRGLMVPQGADIVALQLDSTTLRCIIDFHRCFVKGDAACFLVDDLWTAMFYFLSGRQVRSFRDRVIQRGLETIYSRTDNASVAALMDLDGSARRDRAMVSAFEGLLQRLLDDESQLSSIAGEDAVQRLHKLAAEVRQADRRIVELNRWLLQAQSGGTCESQLLRRATEELAQLMHLYLMQKLPEKPPSTSDADILAEEVDAAVPEENHVSSRAVKVPGISGVCLCRNRRGVLRFLDMAKRKIENAPNPDSAQTIRGLDLPTYDGAGLRIGILSARWNSVVCDSLVAGAVEALTSCNVTDITIEHVAGSYEIPQAAQVLLDSGRFDGIICIGCLIKGGTMHFEYISEAVTQGIMRLNLDYKVPVIYGILGCLNEEQAKERAGVNGAGHNSGKDWGITVVESCLLTKKYKKVLGS</sequence>
<dbReference type="GO" id="GO:0000906">
    <property type="term" value="F:6,7-dimethyl-8-ribityllumazine synthase activity"/>
    <property type="evidence" value="ECO:0007669"/>
    <property type="project" value="UniProtKB-EC"/>
</dbReference>
<dbReference type="SUPFAM" id="SSF103473">
    <property type="entry name" value="MFS general substrate transporter"/>
    <property type="match status" value="1"/>
</dbReference>
<dbReference type="InterPro" id="IPR036259">
    <property type="entry name" value="MFS_trans_sf"/>
</dbReference>
<evidence type="ECO:0000256" key="6">
    <source>
        <dbReference type="ARBA" id="ARBA00022679"/>
    </source>
</evidence>
<dbReference type="PROSITE" id="PS50850">
    <property type="entry name" value="MFS"/>
    <property type="match status" value="1"/>
</dbReference>
<dbReference type="Pfam" id="PF07690">
    <property type="entry name" value="MFS_1"/>
    <property type="match status" value="1"/>
</dbReference>
<dbReference type="PROSITE" id="PS51471">
    <property type="entry name" value="FE2OG_OXY"/>
    <property type="match status" value="1"/>
</dbReference>
<dbReference type="InterPro" id="IPR005123">
    <property type="entry name" value="Oxoglu/Fe-dep_dioxygenase_dom"/>
</dbReference>
<dbReference type="InterPro" id="IPR036467">
    <property type="entry name" value="LS/RS_sf"/>
</dbReference>
<dbReference type="GO" id="GO:0009349">
    <property type="term" value="C:riboflavin synthase complex"/>
    <property type="evidence" value="ECO:0007669"/>
    <property type="project" value="InterPro"/>
</dbReference>
<dbReference type="InterPro" id="IPR001958">
    <property type="entry name" value="Tet-R_TetA/multi-R_MdtG-like"/>
</dbReference>
<evidence type="ECO:0000256" key="7">
    <source>
        <dbReference type="ARBA" id="ARBA00022692"/>
    </source>
</evidence>
<dbReference type="InterPro" id="IPR020846">
    <property type="entry name" value="MFS_dom"/>
</dbReference>
<dbReference type="PROSITE" id="PS00216">
    <property type="entry name" value="SUGAR_TRANSPORT_1"/>
    <property type="match status" value="1"/>
</dbReference>
<evidence type="ECO:0000256" key="2">
    <source>
        <dbReference type="ARBA" id="ARBA00004917"/>
    </source>
</evidence>
<dbReference type="Gene3D" id="3.40.50.960">
    <property type="entry name" value="Lumazine/riboflavin synthase"/>
    <property type="match status" value="1"/>
</dbReference>
<evidence type="ECO:0000313" key="11">
    <source>
        <dbReference type="EMBL" id="OLP92493.1"/>
    </source>
</evidence>
<dbReference type="PANTHER" id="PTHR21058">
    <property type="entry name" value="6,7-DIMETHYL-8-RIBITYLLUMAZINE SYNTHASE DMRL SYNTHASE LUMAZINE SYNTHASE"/>
    <property type="match status" value="1"/>
</dbReference>
<dbReference type="GO" id="GO:0022857">
    <property type="term" value="F:transmembrane transporter activity"/>
    <property type="evidence" value="ECO:0007669"/>
    <property type="project" value="InterPro"/>
</dbReference>